<evidence type="ECO:0000313" key="2">
    <source>
        <dbReference type="Proteomes" id="UP000641454"/>
    </source>
</evidence>
<keyword evidence="2" id="KW-1185">Reference proteome</keyword>
<dbReference type="InterPro" id="IPR046728">
    <property type="entry name" value="DUF6620"/>
</dbReference>
<proteinExistence type="predicted"/>
<evidence type="ECO:0000313" key="1">
    <source>
        <dbReference type="EMBL" id="MBC5843362.1"/>
    </source>
</evidence>
<dbReference type="EMBL" id="JACRUL010000004">
    <property type="protein sequence ID" value="MBC5843362.1"/>
    <property type="molecule type" value="Genomic_DNA"/>
</dbReference>
<accession>A0A923MXK4</accession>
<sequence length="195" mass="21767">MKDMSNPLLEPIHGVSLFDYAAVCAKLGAGVAENDVLSALGIESAVYEEASALWVARMQEDSTWEVTTEFGKCFAEVENHPKLKDLNAAVTEDGLENMEKLKTDRYFYEELCGARIAAYNYGLDGAQWTQDNFGINLGDFQIVAMQWAAIQKSEVDGDDFENVLHFSNYQQEKIKEYSSQFASEQGGNVSDDIEF</sequence>
<gene>
    <name evidence="1" type="ORF">H8R25_02780</name>
</gene>
<protein>
    <submittedName>
        <fullName evidence="1">Uncharacterized protein</fullName>
    </submittedName>
</protein>
<reference evidence="1 2" key="1">
    <citation type="submission" date="2020-08" db="EMBL/GenBank/DDBJ databases">
        <title>Description of novel Flavobacterium F-392 isolate.</title>
        <authorList>
            <person name="Saticioglu I.B."/>
            <person name="Duman M."/>
            <person name="Altun S."/>
        </authorList>
    </citation>
    <scope>NUCLEOTIDE SEQUENCE [LARGE SCALE GENOMIC DNA]</scope>
    <source>
        <strain evidence="1 2">F-392</strain>
    </source>
</reference>
<dbReference type="Proteomes" id="UP000641454">
    <property type="component" value="Unassembled WGS sequence"/>
</dbReference>
<comment type="caution">
    <text evidence="1">The sequence shown here is derived from an EMBL/GenBank/DDBJ whole genome shotgun (WGS) entry which is preliminary data.</text>
</comment>
<organism evidence="1 2">
    <name type="scientific">Flavobacterium muglaense</name>
    <dbReference type="NCBI Taxonomy" id="2764716"/>
    <lineage>
        <taxon>Bacteria</taxon>
        <taxon>Pseudomonadati</taxon>
        <taxon>Bacteroidota</taxon>
        <taxon>Flavobacteriia</taxon>
        <taxon>Flavobacteriales</taxon>
        <taxon>Flavobacteriaceae</taxon>
        <taxon>Flavobacterium</taxon>
    </lineage>
</organism>
<dbReference type="Pfam" id="PF20325">
    <property type="entry name" value="DUF6620"/>
    <property type="match status" value="1"/>
</dbReference>
<name>A0A923MXK4_9FLAO</name>
<dbReference type="AlphaFoldDB" id="A0A923MXK4"/>